<evidence type="ECO:0000256" key="4">
    <source>
        <dbReference type="ARBA" id="ARBA00022771"/>
    </source>
</evidence>
<organism evidence="13">
    <name type="scientific">Heliothis virescens</name>
    <name type="common">Tobacco budworm moth</name>
    <dbReference type="NCBI Taxonomy" id="7102"/>
    <lineage>
        <taxon>Eukaryota</taxon>
        <taxon>Metazoa</taxon>
        <taxon>Ecdysozoa</taxon>
        <taxon>Arthropoda</taxon>
        <taxon>Hexapoda</taxon>
        <taxon>Insecta</taxon>
        <taxon>Pterygota</taxon>
        <taxon>Neoptera</taxon>
        <taxon>Endopterygota</taxon>
        <taxon>Lepidoptera</taxon>
        <taxon>Glossata</taxon>
        <taxon>Ditrysia</taxon>
        <taxon>Noctuoidea</taxon>
        <taxon>Noctuidae</taxon>
        <taxon>Heliothinae</taxon>
        <taxon>Heliothis</taxon>
    </lineage>
</organism>
<dbReference type="Gene3D" id="3.30.160.60">
    <property type="entry name" value="Classic Zinc Finger"/>
    <property type="match status" value="3"/>
</dbReference>
<evidence type="ECO:0000256" key="6">
    <source>
        <dbReference type="ARBA" id="ARBA00023015"/>
    </source>
</evidence>
<accession>A0A2A4KA71</accession>
<feature type="domain" description="C2H2-type" evidence="12">
    <location>
        <begin position="582"/>
        <end position="609"/>
    </location>
</feature>
<dbReference type="STRING" id="7102.A0A2A4KA71"/>
<evidence type="ECO:0000256" key="5">
    <source>
        <dbReference type="ARBA" id="ARBA00022833"/>
    </source>
</evidence>
<evidence type="ECO:0000256" key="3">
    <source>
        <dbReference type="ARBA" id="ARBA00022737"/>
    </source>
</evidence>
<dbReference type="GO" id="GO:0000978">
    <property type="term" value="F:RNA polymerase II cis-regulatory region sequence-specific DNA binding"/>
    <property type="evidence" value="ECO:0007669"/>
    <property type="project" value="TreeGrafter"/>
</dbReference>
<dbReference type="GO" id="GO:0000981">
    <property type="term" value="F:DNA-binding transcription factor activity, RNA polymerase II-specific"/>
    <property type="evidence" value="ECO:0007669"/>
    <property type="project" value="TreeGrafter"/>
</dbReference>
<gene>
    <name evidence="13" type="ORF">B5V51_646</name>
</gene>
<evidence type="ECO:0000256" key="8">
    <source>
        <dbReference type="ARBA" id="ARBA00023163"/>
    </source>
</evidence>
<keyword evidence="8" id="KW-0804">Transcription</keyword>
<keyword evidence="5" id="KW-0862">Zinc</keyword>
<dbReference type="GO" id="GO:0005634">
    <property type="term" value="C:nucleus"/>
    <property type="evidence" value="ECO:0007669"/>
    <property type="project" value="UniProtKB-SubCell"/>
</dbReference>
<keyword evidence="4 10" id="KW-0863">Zinc-finger</keyword>
<evidence type="ECO:0000256" key="9">
    <source>
        <dbReference type="ARBA" id="ARBA00023242"/>
    </source>
</evidence>
<dbReference type="FunFam" id="3.30.160.60:FF:000325">
    <property type="entry name" value="ZFP90 zinc finger protein"/>
    <property type="match status" value="1"/>
</dbReference>
<evidence type="ECO:0000256" key="1">
    <source>
        <dbReference type="ARBA" id="ARBA00004123"/>
    </source>
</evidence>
<dbReference type="InterPro" id="IPR036236">
    <property type="entry name" value="Znf_C2H2_sf"/>
</dbReference>
<comment type="caution">
    <text evidence="13">The sequence shown here is derived from an EMBL/GenBank/DDBJ whole genome shotgun (WGS) entry which is preliminary data.</text>
</comment>
<dbReference type="PROSITE" id="PS00028">
    <property type="entry name" value="ZINC_FINGER_C2H2_1"/>
    <property type="match status" value="3"/>
</dbReference>
<dbReference type="PROSITE" id="PS50157">
    <property type="entry name" value="ZINC_FINGER_C2H2_2"/>
    <property type="match status" value="3"/>
</dbReference>
<keyword evidence="9" id="KW-0539">Nucleus</keyword>
<dbReference type="InterPro" id="IPR013087">
    <property type="entry name" value="Znf_C2H2_type"/>
</dbReference>
<feature type="compositionally biased region" description="Basic residues" evidence="11">
    <location>
        <begin position="693"/>
        <end position="702"/>
    </location>
</feature>
<name>A0A2A4KA71_HELVI</name>
<dbReference type="PANTHER" id="PTHR23226:SF419">
    <property type="entry name" value="FI21258P1-RELATED"/>
    <property type="match status" value="1"/>
</dbReference>
<protein>
    <recommendedName>
        <fullName evidence="12">C2H2-type domain-containing protein</fullName>
    </recommendedName>
</protein>
<keyword evidence="7" id="KW-0238">DNA-binding</keyword>
<dbReference type="Pfam" id="PF00096">
    <property type="entry name" value="zf-C2H2"/>
    <property type="match status" value="3"/>
</dbReference>
<dbReference type="SMART" id="SM00355">
    <property type="entry name" value="ZnF_C2H2"/>
    <property type="match status" value="5"/>
</dbReference>
<comment type="subcellular location">
    <subcellularLocation>
        <location evidence="1">Nucleus</location>
    </subcellularLocation>
</comment>
<evidence type="ECO:0000256" key="11">
    <source>
        <dbReference type="SAM" id="MobiDB-lite"/>
    </source>
</evidence>
<keyword evidence="2" id="KW-0479">Metal-binding</keyword>
<feature type="compositionally biased region" description="Basic and acidic residues" evidence="11">
    <location>
        <begin position="645"/>
        <end position="670"/>
    </location>
</feature>
<dbReference type="PANTHER" id="PTHR23226">
    <property type="entry name" value="ZINC FINGER AND SCAN DOMAIN-CONTAINING"/>
    <property type="match status" value="1"/>
</dbReference>
<feature type="region of interest" description="Disordered" evidence="11">
    <location>
        <begin position="631"/>
        <end position="744"/>
    </location>
</feature>
<feature type="region of interest" description="Disordered" evidence="11">
    <location>
        <begin position="438"/>
        <end position="477"/>
    </location>
</feature>
<reference evidence="13" key="1">
    <citation type="submission" date="2017-09" db="EMBL/GenBank/DDBJ databases">
        <title>Contemporary evolution of a Lepidopteran species, Heliothis virescens, in response to modern agricultural practices.</title>
        <authorList>
            <person name="Fritz M.L."/>
            <person name="Deyonke A.M."/>
            <person name="Papanicolaou A."/>
            <person name="Micinski S."/>
            <person name="Westbrook J."/>
            <person name="Gould F."/>
        </authorList>
    </citation>
    <scope>NUCLEOTIDE SEQUENCE [LARGE SCALE GENOMIC DNA]</scope>
    <source>
        <strain evidence="13">HvINT-</strain>
        <tissue evidence="13">Whole body</tissue>
    </source>
</reference>
<evidence type="ECO:0000256" key="2">
    <source>
        <dbReference type="ARBA" id="ARBA00022723"/>
    </source>
</evidence>
<dbReference type="SUPFAM" id="SSF57667">
    <property type="entry name" value="beta-beta-alpha zinc fingers"/>
    <property type="match status" value="2"/>
</dbReference>
<feature type="domain" description="C2H2-type" evidence="12">
    <location>
        <begin position="554"/>
        <end position="577"/>
    </location>
</feature>
<feature type="compositionally biased region" description="Basic and acidic residues" evidence="11">
    <location>
        <begin position="444"/>
        <end position="454"/>
    </location>
</feature>
<dbReference type="FunFam" id="3.30.160.60:FF:000145">
    <property type="entry name" value="Zinc finger protein 574"/>
    <property type="match status" value="1"/>
</dbReference>
<evidence type="ECO:0000313" key="13">
    <source>
        <dbReference type="EMBL" id="PCG80876.1"/>
    </source>
</evidence>
<evidence type="ECO:0000259" key="12">
    <source>
        <dbReference type="PROSITE" id="PS50157"/>
    </source>
</evidence>
<keyword evidence="6" id="KW-0805">Transcription regulation</keyword>
<feature type="domain" description="C2H2-type" evidence="12">
    <location>
        <begin position="610"/>
        <end position="638"/>
    </location>
</feature>
<feature type="compositionally biased region" description="Basic residues" evidence="11">
    <location>
        <begin position="671"/>
        <end position="684"/>
    </location>
</feature>
<evidence type="ECO:0000256" key="7">
    <source>
        <dbReference type="ARBA" id="ARBA00023125"/>
    </source>
</evidence>
<evidence type="ECO:0000256" key="10">
    <source>
        <dbReference type="PROSITE-ProRule" id="PRU00042"/>
    </source>
</evidence>
<feature type="compositionally biased region" description="Basic residues" evidence="11">
    <location>
        <begin position="631"/>
        <end position="644"/>
    </location>
</feature>
<dbReference type="GO" id="GO:0008270">
    <property type="term" value="F:zinc ion binding"/>
    <property type="evidence" value="ECO:0007669"/>
    <property type="project" value="UniProtKB-KW"/>
</dbReference>
<sequence>MKSIFEEAICQLCLKVDIKVYKISDVQHVFIESILKLNDIHYVPSENLSVCSICMALLVKTFNFVQTVWKAQEVVYDLLQNIKMITKSSVRGLNRHRMGLNPLKLKLKTTSITKAIYDVCEFENLDNNNTLDVDPEEHRSIITMIKQSEDNFELSCKKKDVIDVNGCDEELCDIDHSNNTNSPSISVIKINSQTLDTKECDSIKEYNEVRVISNHEDDSNNPKDTILSVIKTNPVILDVGAIEYDSTKNYNVVPVISNHEDDSNNTKDAILPDIKTNPVTLDLGTIECDSLSKSNEALAGISHDDDSNGIKEPLIRVVEANFDTEDVDEIEYDSLNKSNETATGISHEDGIDTNDPLLPVVEANLVTEDLGVIEYNSNEAPKVIIFEDDANNTNDPLLTVTKSNPVILDVGGNTTQVKKKKIKKKKVLKKMKEDFDLDYESPSEDEKKQLEKDGNYSPAEDSTSHSEDSAYDDFDDTGRKIKKPSHGLAYPRKCDNCNYEIPQHNMHFKHYLFMHPDIPYPYGQKKDYACSVCGKLMTAAKINTHERGHIKRKLKCPKCPKIFSNDVKLYYHMKRVHPKQIFICDYCSKKFKTRSDLCRHLRTHTGTKPYQCHVCDAAFAHSGNRIIHIRSKHQNIKYVPKKQAKKAEKARSKNRHNSYDTDKSSDEEIIKRKKRGRPSSKSKSKNNVESNKKKSKGMKKKKPNVEKENCKKNNKNAITVNRDTDSESDDEVLSVIKRRKTSNE</sequence>
<dbReference type="AlphaFoldDB" id="A0A2A4KA71"/>
<proteinExistence type="predicted"/>
<keyword evidence="3" id="KW-0677">Repeat</keyword>
<dbReference type="EMBL" id="NWSH01000012">
    <property type="protein sequence ID" value="PCG80876.1"/>
    <property type="molecule type" value="Genomic_DNA"/>
</dbReference>